<dbReference type="RefSeq" id="WP_090311541.1">
    <property type="nucleotide sequence ID" value="NZ_FNZE01000009.1"/>
</dbReference>
<dbReference type="AlphaFoldDB" id="A0A1H6ZJZ8"/>
<accession>A0A1H6ZJZ8</accession>
<dbReference type="Proteomes" id="UP000242930">
    <property type="component" value="Unassembled WGS sequence"/>
</dbReference>
<keyword evidence="3" id="KW-1185">Reference proteome</keyword>
<sequence>MIEQQRQSDHILESEDQCAARQLKHLQANARQLRAWLNDNLEDRKGANGRVNLFNRTDNESGKMSTG</sequence>
<dbReference type="EMBL" id="FNZE01000009">
    <property type="protein sequence ID" value="SEJ49145.1"/>
    <property type="molecule type" value="Genomic_DNA"/>
</dbReference>
<feature type="region of interest" description="Disordered" evidence="1">
    <location>
        <begin position="47"/>
        <end position="67"/>
    </location>
</feature>
<evidence type="ECO:0000313" key="3">
    <source>
        <dbReference type="Proteomes" id="UP000242930"/>
    </source>
</evidence>
<reference evidence="3" key="1">
    <citation type="submission" date="2016-10" db="EMBL/GenBank/DDBJ databases">
        <authorList>
            <person name="Varghese N."/>
            <person name="Submissions S."/>
        </authorList>
    </citation>
    <scope>NUCLEOTIDE SEQUENCE [LARGE SCALE GENOMIC DNA]</scope>
    <source>
        <strain evidence="3">LMG 25967</strain>
    </source>
</reference>
<dbReference type="OrthoDB" id="9182628at2"/>
<proteinExistence type="predicted"/>
<evidence type="ECO:0000256" key="1">
    <source>
        <dbReference type="SAM" id="MobiDB-lite"/>
    </source>
</evidence>
<protein>
    <submittedName>
        <fullName evidence="2">Uncharacterized protein</fullName>
    </submittedName>
</protein>
<evidence type="ECO:0000313" key="2">
    <source>
        <dbReference type="EMBL" id="SEJ49145.1"/>
    </source>
</evidence>
<dbReference type="STRING" id="915471.SAMN05216201_109197"/>
<gene>
    <name evidence="2" type="ORF">SAMN05216201_109197</name>
</gene>
<name>A0A1H6ZJZ8_9PSED</name>
<organism evidence="2 3">
    <name type="scientific">Pseudomonas linyingensis</name>
    <dbReference type="NCBI Taxonomy" id="915471"/>
    <lineage>
        <taxon>Bacteria</taxon>
        <taxon>Pseudomonadati</taxon>
        <taxon>Pseudomonadota</taxon>
        <taxon>Gammaproteobacteria</taxon>
        <taxon>Pseudomonadales</taxon>
        <taxon>Pseudomonadaceae</taxon>
        <taxon>Pseudomonas</taxon>
    </lineage>
</organism>